<sequence length="3190" mass="353652">MPNSILEPRQEYPTPPPLVLHTVDEETTHSPAAPVATKGDAKPTPSNVASEADAMATAEQKGAPENTPSTSVSVSRSLTTLGSVGDAIEKSSRESDGHSHAAVTPQSYTDITKELAPPEQLLYDCEYTEAEERGVVQDLEVYELALLKRQMEEEDTATRARRELVPEFESTPPQYQHNSYLNQGDTLSSGDFSDQVSATSDDELSQRALAHGLAPGSKSTSRRRHRRSASVVSDPQTHSFDRTADEQEAREEERYQVAHSTAPGILSTVTKSVTEPRSAEDTLSLLTLTHQGPAQAGVENRNYLEAEAAAEEELRALAEEEERAWQRLVQREAADKIWRQEERMRQCQEREQRAAFACQSLQDGECLAREALVRAEADVREHYRCNAEEWLTKVLPHELALQRRAHEEAEAAAAAAAAQAAAAAAEAEAQARVEAEAAAEEELRALAEEEERAWQRLVQREAADKIWRQEERMRQCQEREQRAAFACQSLQDGECLAREALVRAEADVREHYRCNAEEWLTKVLPHELALQRRAHEEAEAAAAAAAAQAAAAAAEAEAQARVGAEAAAEEELRALAEEEERAWQRLVQREAADKIWRQEERMRQCQEREQRAAFACQSLQDGECLAREALVRAEADVREHYRCNAEEWLTKVLPHELALQRRAHEEAEAAAAAAAAQAAAAAAEAEAQARVEAEAAAEEELRALAEEEERAWQRLVQREAADKIWRQEERMRQCQEREQRAAFACQSLQDGECLAREALVRAEADVREHYRCNAEEWLTKVLPHELALQRRAHEEAEAAAAAAAAQAAAAAAEAEAQARVEAEAAAEEELRALVEEEERAWQRLVQREAADKIWRQEERMRQCQEREQRAAFACQSLQDGECLAREALVRAEAAVREHYRCNAEEWLTKVLPHELALQRRAHEEAEAAAAAAAAQAAAAAAAEAEAQARVGAEVAAEEELRALAEEEERAWQRLVQREAADKIWRQEERMRQCQEREQRAAFACQSLQDGECLAREALVRAEAAVREHYRCNAEEWLTKVLPHELALQRRAHEEAEAAAAAAAAQAAAAAAEAEAQARVEAEAAAEEELRALVEEEERAWQRLVQREAADKIWRQEERMRQCQEREQRAAFACQSLQDGECLAREALVRAEADVREHYRCNAEEWLTKVLPHELALQRRAHEEAEAAAAAAAEAEAQARVEAEAAAEEELRALAEEEERAWQRLVQREAADKIWRQEERMRQCQEREQRAAFACQSLQDGECLAREALVRAEADVREHYRCNAEEWLTKVLPHELALQRLAHEEAEYKSQQAQLSREERLGREEVVADEANSWSWLLSGARVERVVAATEEGDRVQREYEEMRYERARYQLHEDTTELVHEEASGRASFLEYEAVTRSLLHSHYAAQQQALEEDQQRQEALGFKKAAARREAALRQRCQWELDELDADEVGGRAMLCELWREERRTLNLLFLQRLVAIQRKKVLLQDAAVVSAAAAAAEETPATSIVSDVPTITAAEVHRRVQPEHRTAGPLAIPEGGDADNAHADLAGAATPPQPRTPLSTAAQLEELREREASYAAELGAALERLREAECRVVEEAASRKQAEKERQAAHVESVRLLQEAEQRAEQRIREARDTAEQLLQAQLVDLRDEATRRAEHAVAMQALAEEEQRAVLEAKLQAAQRQLEEAQQRVQEELRRAREEAAAMAAAEAAREARRREDEWQERCRADHLLRLAEKESEKEETVRRLAEIEAHAVEAVRQAREEAARISTEAQERLAEMERRQQTREAEVQLAAQRVRNARRSLREFDSRSQSSWHTTPSKVGHSGQKPPASSSRREAVPSLFAESSTHASQAPSQTPPLAPSSRTSSAIPHQLSTPRAAAETPALMAPTSTAPQIILNSQHTPVSAAVAPGPRGDRAAVPSSSASAADTTSLTAMNPVDIIRAAIRSAVQEIVEAHQRTQTLQDSAEQHVELSERRYHRRQVDRVRAARNVAEIESSYVASEMNEGEDQHQLRRQVWRPWAWQQQQQQQQQQARPHQPLRGRGDYSRTGSSLVSEERLQPGRSSRGGYANELSESPWTCSSLSPVTPTAAALETPAIPDSEGSNALLSASSVYFDSSYRPTAANLRTAHPFYGHYSSHHPAGQEQEQKQTLKSFTRYSAASRVLFAPRVVPQEFKAWAAENGEHNYARSTPADIQARAYPCAASLQKQRYATEAAPLPQPPRHAEGTTAPVSSVAHAYNEPEPLPPAPAAMDYSPPARRSATRIAPAAESKKQHNPPSAGANDGAGSGIGALPEPSRMCPRCYRTDTTSPCWRCGEIICQHCGLPPGSARMLCCTAHHRAQLRDVMRSKTYENGSASTAAGAGNAPPPLSAPQQQQEQRRREQQVQTSFVSSTESVLYHHAEPLADEMVARLDVGTSPLSGRSQPGMIPPQAYRVQQQQPRPRAQQSDPSMYPRFTMGGPGGSPHHLAYSLGYPPVAAAYPYAYPHPPPPQKQHPLPPHTIPVSLDPYTLSLSQPQPEAPFGYSVRAATAALGNAAPGSVFSAAITSTPLQQQEEAAAVVPGSWKAHGLPPSESRPTAASVAGIPHAPPAGLTQSPPPPSALSRSHQEVNEVMTLGAAVGDAAGQPAAPTAAVMDGTPDAQVQRQQSLSIQADDCRTSVEAKPPAAAVPSSATASISSPGHAAEKQGDTTTRGNTESSPDVMGVAALSDRDGVSAMATSATAAGGVLEEPKTERKKTFPAFFVSLGSDVDGGSPPEPRRPKPPTPRNFVPSQLMPPDMAKGPPPKRQRRRFSPSGMLLTSQSRSGGQGICHQPRPRKSPPLQTYELNCTRNLCKTARPSHNFGGQRRQLHRLPSPYEQAPNARSTKGVWRRTANHPPSPHLQRQHAPVNDMATAATKSSRRHSDSLAPMVVMGESGPRVVYEDVRKVESDKRLRQQQEQSATATRVVHDIYLNTGRLKRGVAEAEHHHLESRQDSRKLDHCFVEALYQPHVSSKQLQQQQQQPLSSRSESYYPYTTSSGMTSEIQSHTRQEQHHRYAPSQSHVPAGTAYAVPVVDRRVPTLAELDRRLQQLRLEDDYEASQYNRRQMQHVHRQQQQQQRIHVSLHSHEAVSVGGNTEIFVPASSYASREIEQPQRKRHNSATGRRPQQRTVSPPWRTDLNSSPVRPRWDISQPRLPFHHPAPATTAAN</sequence>
<feature type="coiled-coil region" evidence="1">
    <location>
        <begin position="535"/>
        <end position="581"/>
    </location>
</feature>
<organism evidence="3 4">
    <name type="scientific">Porcisia hertigi</name>
    <dbReference type="NCBI Taxonomy" id="2761500"/>
    <lineage>
        <taxon>Eukaryota</taxon>
        <taxon>Discoba</taxon>
        <taxon>Euglenozoa</taxon>
        <taxon>Kinetoplastea</taxon>
        <taxon>Metakinetoplastina</taxon>
        <taxon>Trypanosomatida</taxon>
        <taxon>Trypanosomatidae</taxon>
        <taxon>Leishmaniinae</taxon>
        <taxon>Porcisia</taxon>
    </lineage>
</organism>
<evidence type="ECO:0000256" key="2">
    <source>
        <dbReference type="SAM" id="MobiDB-lite"/>
    </source>
</evidence>
<feature type="compositionally biased region" description="Polar residues" evidence="2">
    <location>
        <begin position="3015"/>
        <end position="3027"/>
    </location>
</feature>
<evidence type="ECO:0000313" key="3">
    <source>
        <dbReference type="EMBL" id="KAG5507079.1"/>
    </source>
</evidence>
<dbReference type="KEGG" id="phet:94291856"/>
<feature type="compositionally biased region" description="Low complexity" evidence="2">
    <location>
        <begin position="2025"/>
        <end position="2034"/>
    </location>
</feature>
<feature type="region of interest" description="Disordered" evidence="2">
    <location>
        <begin position="2994"/>
        <end position="3046"/>
    </location>
</feature>
<evidence type="ECO:0000256" key="1">
    <source>
        <dbReference type="SAM" id="Coils"/>
    </source>
</evidence>
<feature type="region of interest" description="Disordered" evidence="2">
    <location>
        <begin position="2417"/>
        <end position="2461"/>
    </location>
</feature>
<feature type="region of interest" description="Disordered" evidence="2">
    <location>
        <begin position="1"/>
        <end position="115"/>
    </location>
</feature>
<feature type="coiled-coil region" evidence="1">
    <location>
        <begin position="1177"/>
        <end position="1220"/>
    </location>
</feature>
<feature type="compositionally biased region" description="Basic and acidic residues" evidence="2">
    <location>
        <begin position="87"/>
        <end position="99"/>
    </location>
</feature>
<feature type="region of interest" description="Disordered" evidence="2">
    <location>
        <begin position="2354"/>
        <end position="2394"/>
    </location>
</feature>
<dbReference type="GO" id="GO:0051015">
    <property type="term" value="F:actin filament binding"/>
    <property type="evidence" value="ECO:0007669"/>
    <property type="project" value="TreeGrafter"/>
</dbReference>
<feature type="region of interest" description="Disordered" evidence="2">
    <location>
        <begin position="2239"/>
        <end position="2291"/>
    </location>
</feature>
<feature type="coiled-coil region" evidence="1">
    <location>
        <begin position="664"/>
        <end position="711"/>
    </location>
</feature>
<dbReference type="EMBL" id="JAFJZO010000019">
    <property type="protein sequence ID" value="KAG5507079.1"/>
    <property type="molecule type" value="Genomic_DNA"/>
</dbReference>
<feature type="compositionally biased region" description="Polar residues" evidence="2">
    <location>
        <begin position="1845"/>
        <end position="1856"/>
    </location>
</feature>
<dbReference type="GO" id="GO:0032982">
    <property type="term" value="C:myosin filament"/>
    <property type="evidence" value="ECO:0007669"/>
    <property type="project" value="TreeGrafter"/>
</dbReference>
<protein>
    <submittedName>
        <fullName evidence="3">Uncharacterized protein</fullName>
    </submittedName>
</protein>
<feature type="compositionally biased region" description="Low complexity" evidence="2">
    <location>
        <begin position="69"/>
        <end position="84"/>
    </location>
</feature>
<feature type="coiled-coil region" evidence="1">
    <location>
        <begin position="1566"/>
        <end position="1790"/>
    </location>
</feature>
<feature type="region of interest" description="Disordered" evidence="2">
    <location>
        <begin position="1522"/>
        <end position="1559"/>
    </location>
</feature>
<feature type="coiled-coil region" evidence="1">
    <location>
        <begin position="793"/>
        <end position="840"/>
    </location>
</feature>
<dbReference type="RefSeq" id="XP_067757805.1">
    <property type="nucleotide sequence ID" value="XM_067901779.1"/>
</dbReference>
<feature type="compositionally biased region" description="Low complexity" evidence="2">
    <location>
        <begin position="2994"/>
        <end position="3012"/>
    </location>
</feature>
<dbReference type="GO" id="GO:0031032">
    <property type="term" value="P:actomyosin structure organization"/>
    <property type="evidence" value="ECO:0007669"/>
    <property type="project" value="TreeGrafter"/>
</dbReference>
<feature type="compositionally biased region" description="Basic and acidic residues" evidence="2">
    <location>
        <begin position="239"/>
        <end position="256"/>
    </location>
</feature>
<feature type="compositionally biased region" description="Low complexity" evidence="2">
    <location>
        <begin position="2662"/>
        <end position="2681"/>
    </location>
</feature>
<feature type="compositionally biased region" description="Polar residues" evidence="2">
    <location>
        <begin position="2074"/>
        <end position="2086"/>
    </location>
</feature>
<feature type="compositionally biased region" description="Basic and acidic residues" evidence="2">
    <location>
        <begin position="156"/>
        <end position="165"/>
    </location>
</feature>
<feature type="region of interest" description="Disordered" evidence="2">
    <location>
        <begin position="2628"/>
        <end position="2703"/>
    </location>
</feature>
<keyword evidence="1" id="KW-0175">Coiled coil</keyword>
<feature type="coiled-coil region" evidence="1">
    <location>
        <begin position="406"/>
        <end position="453"/>
    </location>
</feature>
<feature type="compositionally biased region" description="Low complexity" evidence="2">
    <location>
        <begin position="3180"/>
        <end position="3190"/>
    </location>
</feature>
<dbReference type="GeneID" id="94291856"/>
<feature type="compositionally biased region" description="Polar residues" evidence="2">
    <location>
        <begin position="1811"/>
        <end position="1821"/>
    </location>
</feature>
<dbReference type="CDD" id="cd06503">
    <property type="entry name" value="ATP-synt_Fo_b"/>
    <property type="match status" value="1"/>
</dbReference>
<keyword evidence="4" id="KW-1185">Reference proteome</keyword>
<name>A0A836LCK5_9TRYP</name>
<feature type="region of interest" description="Disordered" evidence="2">
    <location>
        <begin position="2566"/>
        <end position="2608"/>
    </location>
</feature>
<feature type="compositionally biased region" description="Low complexity" evidence="2">
    <location>
        <begin position="2431"/>
        <end position="2448"/>
    </location>
</feature>
<dbReference type="GO" id="GO:0005737">
    <property type="term" value="C:cytoplasm"/>
    <property type="evidence" value="ECO:0007669"/>
    <property type="project" value="TreeGrafter"/>
</dbReference>
<feature type="region of interest" description="Disordered" evidence="2">
    <location>
        <begin position="2025"/>
        <end position="2086"/>
    </location>
</feature>
<feature type="compositionally biased region" description="Polar residues" evidence="2">
    <location>
        <begin position="2642"/>
        <end position="2652"/>
    </location>
</feature>
<reference evidence="3 4" key="1">
    <citation type="submission" date="2021-02" db="EMBL/GenBank/DDBJ databases">
        <title>Porcisia hertigi Genome sequencing and assembly.</title>
        <authorList>
            <person name="Almutairi H."/>
            <person name="Gatherer D."/>
        </authorList>
    </citation>
    <scope>NUCLEOTIDE SEQUENCE [LARGE SCALE GENOMIC DNA]</scope>
    <source>
        <strain evidence="3 4">C119</strain>
    </source>
</reference>
<feature type="coiled-coil region" evidence="1">
    <location>
        <begin position="1052"/>
        <end position="1099"/>
    </location>
</feature>
<feature type="compositionally biased region" description="Low complexity" evidence="2">
    <location>
        <begin position="1919"/>
        <end position="1932"/>
    </location>
</feature>
<feature type="compositionally biased region" description="Polar residues" evidence="2">
    <location>
        <begin position="2690"/>
        <end position="2700"/>
    </location>
</feature>
<accession>A0A836LCK5</accession>
<feature type="region of interest" description="Disordered" evidence="2">
    <location>
        <begin position="1802"/>
        <end position="1881"/>
    </location>
</feature>
<comment type="caution">
    <text evidence="3">The sequence shown here is derived from an EMBL/GenBank/DDBJ whole genome shotgun (WGS) entry which is preliminary data.</text>
</comment>
<gene>
    <name evidence="3" type="ORF">JKF63_05825</name>
</gene>
<feature type="region of interest" description="Disordered" evidence="2">
    <location>
        <begin position="151"/>
        <end position="257"/>
    </location>
</feature>
<dbReference type="OrthoDB" id="267853at2759"/>
<feature type="compositionally biased region" description="Polar residues" evidence="2">
    <location>
        <begin position="171"/>
        <end position="199"/>
    </location>
</feature>
<feature type="compositionally biased region" description="Polar residues" evidence="2">
    <location>
        <begin position="1864"/>
        <end position="1877"/>
    </location>
</feature>
<dbReference type="Proteomes" id="UP000674318">
    <property type="component" value="Unassembled WGS sequence"/>
</dbReference>
<feature type="compositionally biased region" description="Low complexity" evidence="2">
    <location>
        <begin position="2356"/>
        <end position="2366"/>
    </location>
</feature>
<proteinExistence type="predicted"/>
<feature type="region of interest" description="Disordered" evidence="2">
    <location>
        <begin position="1907"/>
        <end position="1932"/>
    </location>
</feature>
<evidence type="ECO:0000313" key="4">
    <source>
        <dbReference type="Proteomes" id="UP000674318"/>
    </source>
</evidence>
<feature type="region of interest" description="Disordered" evidence="2">
    <location>
        <begin position="3126"/>
        <end position="3190"/>
    </location>
</feature>
<dbReference type="GO" id="GO:0016460">
    <property type="term" value="C:myosin II complex"/>
    <property type="evidence" value="ECO:0007669"/>
    <property type="project" value="TreeGrafter"/>
</dbReference>
<dbReference type="PANTHER" id="PTHR45615">
    <property type="entry name" value="MYOSIN HEAVY CHAIN, NON-MUSCLE"/>
    <property type="match status" value="1"/>
</dbReference>
<feature type="region of interest" description="Disordered" evidence="2">
    <location>
        <begin position="2746"/>
        <end position="2824"/>
    </location>
</feature>
<dbReference type="PANTHER" id="PTHR45615:SF36">
    <property type="entry name" value="MYOSIN HEAVY CHAIN-LIKE, ISOFORM B-RELATED"/>
    <property type="match status" value="1"/>
</dbReference>